<evidence type="ECO:0008006" key="3">
    <source>
        <dbReference type="Google" id="ProtNLM"/>
    </source>
</evidence>
<protein>
    <recommendedName>
        <fullName evidence="3">Homeodomain-like domain-containing protein</fullName>
    </recommendedName>
</protein>
<accession>A0A1W1WRZ6</accession>
<gene>
    <name evidence="1" type="ORF">SAMN05660197_0870</name>
</gene>
<name>A0A1W1WRZ6_9BACT</name>
<dbReference type="STRING" id="1069081.SAMN05660197_0870"/>
<evidence type="ECO:0000313" key="1">
    <source>
        <dbReference type="EMBL" id="SMC09074.1"/>
    </source>
</evidence>
<proteinExistence type="predicted"/>
<dbReference type="Pfam" id="PF13565">
    <property type="entry name" value="HTH_32"/>
    <property type="match status" value="1"/>
</dbReference>
<sequence length="164" mass="19430">MQIKYTLPGLKGYKRLERIYYNSLMISEEAKRRKKILEFWEKYGLAATTEAFGVSRRTLFRWKKSLNDADGDIKALNPKSRKPKRVRESKVPREVINEIKRLRKEYPNIGKAKLYHLLKPFCEEKELKTPSESTIGRIIAKAPDTMRLFPYRVKCNLKMYQDAK</sequence>
<dbReference type="Proteomes" id="UP000192602">
    <property type="component" value="Unassembled WGS sequence"/>
</dbReference>
<dbReference type="SUPFAM" id="SSF46689">
    <property type="entry name" value="Homeodomain-like"/>
    <property type="match status" value="1"/>
</dbReference>
<evidence type="ECO:0000313" key="2">
    <source>
        <dbReference type="Proteomes" id="UP000192602"/>
    </source>
</evidence>
<organism evidence="1 2">
    <name type="scientific">Nitratiruptor tergarcus DSM 16512</name>
    <dbReference type="NCBI Taxonomy" id="1069081"/>
    <lineage>
        <taxon>Bacteria</taxon>
        <taxon>Pseudomonadati</taxon>
        <taxon>Campylobacterota</taxon>
        <taxon>Epsilonproteobacteria</taxon>
        <taxon>Nautiliales</taxon>
        <taxon>Nitratiruptoraceae</taxon>
        <taxon>Nitratiruptor</taxon>
    </lineage>
</organism>
<dbReference type="AlphaFoldDB" id="A0A1W1WRZ6"/>
<dbReference type="RefSeq" id="WP_197685294.1">
    <property type="nucleotide sequence ID" value="NZ_FWWZ01000001.1"/>
</dbReference>
<reference evidence="2" key="1">
    <citation type="submission" date="2017-04" db="EMBL/GenBank/DDBJ databases">
        <authorList>
            <person name="Varghese N."/>
            <person name="Submissions S."/>
        </authorList>
    </citation>
    <scope>NUCLEOTIDE SEQUENCE [LARGE SCALE GENOMIC DNA]</scope>
    <source>
        <strain evidence="2">DSM 16512</strain>
    </source>
</reference>
<dbReference type="EMBL" id="FWWZ01000001">
    <property type="protein sequence ID" value="SMC09074.1"/>
    <property type="molecule type" value="Genomic_DNA"/>
</dbReference>
<keyword evidence="2" id="KW-1185">Reference proteome</keyword>
<dbReference type="InterPro" id="IPR009057">
    <property type="entry name" value="Homeodomain-like_sf"/>
</dbReference>